<evidence type="ECO:0000313" key="2">
    <source>
        <dbReference type="Proteomes" id="UP001165960"/>
    </source>
</evidence>
<dbReference type="Proteomes" id="UP001165960">
    <property type="component" value="Unassembled WGS sequence"/>
</dbReference>
<keyword evidence="2" id="KW-1185">Reference proteome</keyword>
<accession>A0ACC2UCW5</accession>
<protein>
    <submittedName>
        <fullName evidence="1">Uncharacterized protein</fullName>
    </submittedName>
</protein>
<organism evidence="1 2">
    <name type="scientific">Entomophthora muscae</name>
    <dbReference type="NCBI Taxonomy" id="34485"/>
    <lineage>
        <taxon>Eukaryota</taxon>
        <taxon>Fungi</taxon>
        <taxon>Fungi incertae sedis</taxon>
        <taxon>Zoopagomycota</taxon>
        <taxon>Entomophthoromycotina</taxon>
        <taxon>Entomophthoromycetes</taxon>
        <taxon>Entomophthorales</taxon>
        <taxon>Entomophthoraceae</taxon>
        <taxon>Entomophthora</taxon>
    </lineage>
</organism>
<sequence>MKKSAEEYTSMFLSSLIVMGCLIILVNTSTIQRRDIVQQALSSAYTLAKSLVLDYQKSQEIENARFAVKIKVWFSTHPTAPNHSVNLAPTIHVQNSQENTRISTYRGLLPVGGVYHGSVDGLKSQITQLKLDFPNGSPSSISAVCFSFGPDSVMSYQEPVCLPMSLMSYCKNKYHNSDHITLRPTNSIKGPQWLDFCDQKGCSRSLLIEDVAEFIYAFQSWEEDDISTADRLCQSISLTPPTNKIPPGKFTCYSFFNEKQKYRVQLADIPDSPDFKSKLFTKDFCPIGNFQSIAWSNTLTSGDSIPTRVSHTGSSKW</sequence>
<name>A0ACC2UCW5_9FUNG</name>
<reference evidence="1" key="1">
    <citation type="submission" date="2022-04" db="EMBL/GenBank/DDBJ databases">
        <title>Genome of the entomopathogenic fungus Entomophthora muscae.</title>
        <authorList>
            <person name="Elya C."/>
            <person name="Lovett B.R."/>
            <person name="Lee E."/>
            <person name="Macias A.M."/>
            <person name="Hajek A.E."/>
            <person name="De Bivort B.L."/>
            <person name="Kasson M.T."/>
            <person name="De Fine Licht H.H."/>
            <person name="Stajich J.E."/>
        </authorList>
    </citation>
    <scope>NUCLEOTIDE SEQUENCE</scope>
    <source>
        <strain evidence="1">Berkeley</strain>
    </source>
</reference>
<proteinExistence type="predicted"/>
<gene>
    <name evidence="1" type="ORF">DSO57_1019242</name>
</gene>
<comment type="caution">
    <text evidence="1">The sequence shown here is derived from an EMBL/GenBank/DDBJ whole genome shotgun (WGS) entry which is preliminary data.</text>
</comment>
<dbReference type="EMBL" id="QTSX02000796">
    <property type="protein sequence ID" value="KAJ9084910.1"/>
    <property type="molecule type" value="Genomic_DNA"/>
</dbReference>
<evidence type="ECO:0000313" key="1">
    <source>
        <dbReference type="EMBL" id="KAJ9084910.1"/>
    </source>
</evidence>